<dbReference type="Gene3D" id="3.30.460.10">
    <property type="entry name" value="Beta Polymerase, domain 2"/>
    <property type="match status" value="1"/>
</dbReference>
<organism evidence="2 3">
    <name type="scientific">Candidatus Phocaeicola faecigallinarum</name>
    <dbReference type="NCBI Taxonomy" id="2838732"/>
    <lineage>
        <taxon>Bacteria</taxon>
        <taxon>Pseudomonadati</taxon>
        <taxon>Bacteroidota</taxon>
        <taxon>Bacteroidia</taxon>
        <taxon>Bacteroidales</taxon>
        <taxon>Bacteroidaceae</taxon>
        <taxon>Phocaeicola</taxon>
    </lineage>
</organism>
<comment type="caution">
    <text evidence="2">The sequence shown here is derived from an EMBL/GenBank/DDBJ whole genome shotgun (WGS) entry which is preliminary data.</text>
</comment>
<evidence type="ECO:0000259" key="1">
    <source>
        <dbReference type="Pfam" id="PF18765"/>
    </source>
</evidence>
<name>A0A948WXA2_9BACT</name>
<dbReference type="AlphaFoldDB" id="A0A948WXA2"/>
<feature type="domain" description="Polymerase beta nucleotidyltransferase" evidence="1">
    <location>
        <begin position="23"/>
        <end position="95"/>
    </location>
</feature>
<accession>A0A948WXA2</accession>
<sequence>MRLSRKEIEIILKVANEIYGKGVKVYLFGSRTDENKRGGDIDLLLRTPQSNGGILKRIRMAARLKELLGDQKIDIIGDHETSVVAREALSKGILLQ</sequence>
<reference evidence="2" key="1">
    <citation type="journal article" date="2021" name="PeerJ">
        <title>Extensive microbial diversity within the chicken gut microbiome revealed by metagenomics and culture.</title>
        <authorList>
            <person name="Gilroy R."/>
            <person name="Ravi A."/>
            <person name="Getino M."/>
            <person name="Pursley I."/>
            <person name="Horton D.L."/>
            <person name="Alikhan N.F."/>
            <person name="Baker D."/>
            <person name="Gharbi K."/>
            <person name="Hall N."/>
            <person name="Watson M."/>
            <person name="Adriaenssens E.M."/>
            <person name="Foster-Nyarko E."/>
            <person name="Jarju S."/>
            <person name="Secka A."/>
            <person name="Antonio M."/>
            <person name="Oren A."/>
            <person name="Chaudhuri R.R."/>
            <person name="La Ragione R."/>
            <person name="Hildebrand F."/>
            <person name="Pallen M.J."/>
        </authorList>
    </citation>
    <scope>NUCLEOTIDE SEQUENCE</scope>
    <source>
        <strain evidence="2">G4-2901</strain>
    </source>
</reference>
<dbReference type="InterPro" id="IPR043519">
    <property type="entry name" value="NT_sf"/>
</dbReference>
<dbReference type="CDD" id="cd05403">
    <property type="entry name" value="NT_KNTase_like"/>
    <property type="match status" value="1"/>
</dbReference>
<dbReference type="SUPFAM" id="SSF81301">
    <property type="entry name" value="Nucleotidyltransferase"/>
    <property type="match status" value="1"/>
</dbReference>
<dbReference type="EMBL" id="JAHLFW010000079">
    <property type="protein sequence ID" value="MBU3838545.1"/>
    <property type="molecule type" value="Genomic_DNA"/>
</dbReference>
<evidence type="ECO:0000313" key="3">
    <source>
        <dbReference type="Proteomes" id="UP000783796"/>
    </source>
</evidence>
<protein>
    <submittedName>
        <fullName evidence="2">Nucleotidyltransferase domain-containing protein</fullName>
    </submittedName>
</protein>
<dbReference type="Pfam" id="PF18765">
    <property type="entry name" value="Polbeta"/>
    <property type="match status" value="1"/>
</dbReference>
<dbReference type="Proteomes" id="UP000783796">
    <property type="component" value="Unassembled WGS sequence"/>
</dbReference>
<reference evidence="2" key="2">
    <citation type="submission" date="2021-04" db="EMBL/GenBank/DDBJ databases">
        <authorList>
            <person name="Gilroy R."/>
        </authorList>
    </citation>
    <scope>NUCLEOTIDE SEQUENCE</scope>
    <source>
        <strain evidence="2">G4-2901</strain>
    </source>
</reference>
<proteinExistence type="predicted"/>
<dbReference type="InterPro" id="IPR041633">
    <property type="entry name" value="Polbeta"/>
</dbReference>
<gene>
    <name evidence="2" type="ORF">H9777_09610</name>
</gene>
<evidence type="ECO:0000313" key="2">
    <source>
        <dbReference type="EMBL" id="MBU3838545.1"/>
    </source>
</evidence>